<dbReference type="InParanoid" id="A0A2K1J2C5"/>
<protein>
    <submittedName>
        <fullName evidence="3 4">Uncharacterized protein</fullName>
    </submittedName>
</protein>
<sequence>MAKQNMGVTDYSGCTEKHKPSYGRVTAPAISHGGGGGEVGGVGGESKFALEARRASTSARRLSAPYVCRWNQEICKQEAIAVLLGPDCCGSVCTDLKNDIFNCGSCGHICFYGSVCCNGDCVDVFSNHRHCGVCHNTCPFGALCQFGLCEYT</sequence>
<keyword evidence="5" id="KW-1185">Reference proteome</keyword>
<dbReference type="AlphaFoldDB" id="A0A2K1J2C5"/>
<evidence type="ECO:0000256" key="2">
    <source>
        <dbReference type="ARBA" id="ARBA00022729"/>
    </source>
</evidence>
<evidence type="ECO:0000313" key="5">
    <source>
        <dbReference type="Proteomes" id="UP000006727"/>
    </source>
</evidence>
<dbReference type="Gramene" id="Pp3c17_1050V3.1">
    <property type="protein sequence ID" value="Pp3c17_1050V3.1"/>
    <property type="gene ID" value="Pp3c17_1050"/>
</dbReference>
<dbReference type="STRING" id="3218.A0A2K1J2C5"/>
<accession>A0A2K1J2C5</accession>
<evidence type="ECO:0000313" key="3">
    <source>
        <dbReference type="EMBL" id="PNR35671.1"/>
    </source>
</evidence>
<name>A0A2K1J2C5_PHYPA</name>
<dbReference type="PANTHER" id="PTHR33227:SF54">
    <property type="entry name" value="PROTEIN STIG1"/>
    <property type="match status" value="1"/>
</dbReference>
<evidence type="ECO:0000313" key="4">
    <source>
        <dbReference type="EnsemblPlants" id="Pp3c17_1050V3.1"/>
    </source>
</evidence>
<comment type="similarity">
    <text evidence="1">Belongs to the STIG1 family.</text>
</comment>
<dbReference type="Proteomes" id="UP000006727">
    <property type="component" value="Chromosome 17"/>
</dbReference>
<gene>
    <name evidence="3" type="ORF">PHYPA_021521</name>
</gene>
<reference evidence="4" key="3">
    <citation type="submission" date="2020-12" db="UniProtKB">
        <authorList>
            <consortium name="EnsemblPlants"/>
        </authorList>
    </citation>
    <scope>IDENTIFICATION</scope>
</reference>
<reference evidence="3 5" key="2">
    <citation type="journal article" date="2018" name="Plant J.">
        <title>The Physcomitrella patens chromosome-scale assembly reveals moss genome structure and evolution.</title>
        <authorList>
            <person name="Lang D."/>
            <person name="Ullrich K.K."/>
            <person name="Murat F."/>
            <person name="Fuchs J."/>
            <person name="Jenkins J."/>
            <person name="Haas F.B."/>
            <person name="Piednoel M."/>
            <person name="Gundlach H."/>
            <person name="Van Bel M."/>
            <person name="Meyberg R."/>
            <person name="Vives C."/>
            <person name="Morata J."/>
            <person name="Symeonidi A."/>
            <person name="Hiss M."/>
            <person name="Muchero W."/>
            <person name="Kamisugi Y."/>
            <person name="Saleh O."/>
            <person name="Blanc G."/>
            <person name="Decker E.L."/>
            <person name="van Gessel N."/>
            <person name="Grimwood J."/>
            <person name="Hayes R.D."/>
            <person name="Graham S.W."/>
            <person name="Gunter L.E."/>
            <person name="McDaniel S.F."/>
            <person name="Hoernstein S.N.W."/>
            <person name="Larsson A."/>
            <person name="Li F.W."/>
            <person name="Perroud P.F."/>
            <person name="Phillips J."/>
            <person name="Ranjan P."/>
            <person name="Rokshar D.S."/>
            <person name="Rothfels C.J."/>
            <person name="Schneider L."/>
            <person name="Shu S."/>
            <person name="Stevenson D.W."/>
            <person name="Thummler F."/>
            <person name="Tillich M."/>
            <person name="Villarreal Aguilar J.C."/>
            <person name="Widiez T."/>
            <person name="Wong G.K."/>
            <person name="Wymore A."/>
            <person name="Zhang Y."/>
            <person name="Zimmer A.D."/>
            <person name="Quatrano R.S."/>
            <person name="Mayer K.F.X."/>
            <person name="Goodstein D."/>
            <person name="Casacuberta J.M."/>
            <person name="Vandepoele K."/>
            <person name="Reski R."/>
            <person name="Cuming A.C."/>
            <person name="Tuskan G.A."/>
            <person name="Maumus F."/>
            <person name="Salse J."/>
            <person name="Schmutz J."/>
            <person name="Rensing S.A."/>
        </authorList>
    </citation>
    <scope>NUCLEOTIDE SEQUENCE [LARGE SCALE GENOMIC DNA]</scope>
    <source>
        <strain evidence="4 5">cv. Gransden 2004</strain>
    </source>
</reference>
<organism evidence="3">
    <name type="scientific">Physcomitrium patens</name>
    <name type="common">Spreading-leaved earth moss</name>
    <name type="synonym">Physcomitrella patens</name>
    <dbReference type="NCBI Taxonomy" id="3218"/>
    <lineage>
        <taxon>Eukaryota</taxon>
        <taxon>Viridiplantae</taxon>
        <taxon>Streptophyta</taxon>
        <taxon>Embryophyta</taxon>
        <taxon>Bryophyta</taxon>
        <taxon>Bryophytina</taxon>
        <taxon>Bryopsida</taxon>
        <taxon>Funariidae</taxon>
        <taxon>Funariales</taxon>
        <taxon>Funariaceae</taxon>
        <taxon>Physcomitrium</taxon>
    </lineage>
</organism>
<proteinExistence type="inferred from homology"/>
<dbReference type="EnsemblPlants" id="Pp3c17_1050V3.1">
    <property type="protein sequence ID" value="Pp3c17_1050V3.1"/>
    <property type="gene ID" value="Pp3c17_1050"/>
</dbReference>
<evidence type="ECO:0000256" key="1">
    <source>
        <dbReference type="ARBA" id="ARBA00006010"/>
    </source>
</evidence>
<keyword evidence="2" id="KW-0732">Signal</keyword>
<dbReference type="EMBL" id="ABEU02000017">
    <property type="protein sequence ID" value="PNR35671.1"/>
    <property type="molecule type" value="Genomic_DNA"/>
</dbReference>
<reference evidence="3 5" key="1">
    <citation type="journal article" date="2008" name="Science">
        <title>The Physcomitrella genome reveals evolutionary insights into the conquest of land by plants.</title>
        <authorList>
            <person name="Rensing S."/>
            <person name="Lang D."/>
            <person name="Zimmer A."/>
            <person name="Terry A."/>
            <person name="Salamov A."/>
            <person name="Shapiro H."/>
            <person name="Nishiyama T."/>
            <person name="Perroud P.-F."/>
            <person name="Lindquist E."/>
            <person name="Kamisugi Y."/>
            <person name="Tanahashi T."/>
            <person name="Sakakibara K."/>
            <person name="Fujita T."/>
            <person name="Oishi K."/>
            <person name="Shin-I T."/>
            <person name="Kuroki Y."/>
            <person name="Toyoda A."/>
            <person name="Suzuki Y."/>
            <person name="Hashimoto A."/>
            <person name="Yamaguchi K."/>
            <person name="Sugano A."/>
            <person name="Kohara Y."/>
            <person name="Fujiyama A."/>
            <person name="Anterola A."/>
            <person name="Aoki S."/>
            <person name="Ashton N."/>
            <person name="Barbazuk W.B."/>
            <person name="Barker E."/>
            <person name="Bennetzen J."/>
            <person name="Bezanilla M."/>
            <person name="Blankenship R."/>
            <person name="Cho S.H."/>
            <person name="Dutcher S."/>
            <person name="Estelle M."/>
            <person name="Fawcett J.A."/>
            <person name="Gundlach H."/>
            <person name="Hanada K."/>
            <person name="Heyl A."/>
            <person name="Hicks K.A."/>
            <person name="Hugh J."/>
            <person name="Lohr M."/>
            <person name="Mayer K."/>
            <person name="Melkozernov A."/>
            <person name="Murata T."/>
            <person name="Nelson D."/>
            <person name="Pils B."/>
            <person name="Prigge M."/>
            <person name="Reiss B."/>
            <person name="Renner T."/>
            <person name="Rombauts S."/>
            <person name="Rushton P."/>
            <person name="Sanderfoot A."/>
            <person name="Schween G."/>
            <person name="Shiu S.-H."/>
            <person name="Stueber K."/>
            <person name="Theodoulou F.L."/>
            <person name="Tu H."/>
            <person name="Van de Peer Y."/>
            <person name="Verrier P.J."/>
            <person name="Waters E."/>
            <person name="Wood A."/>
            <person name="Yang L."/>
            <person name="Cove D."/>
            <person name="Cuming A."/>
            <person name="Hasebe M."/>
            <person name="Lucas S."/>
            <person name="Mishler D.B."/>
            <person name="Reski R."/>
            <person name="Grigoriev I."/>
            <person name="Quatrano R.S."/>
            <person name="Boore J.L."/>
        </authorList>
    </citation>
    <scope>NUCLEOTIDE SEQUENCE [LARGE SCALE GENOMIC DNA]</scope>
    <source>
        <strain evidence="4 5">cv. Gransden 2004</strain>
    </source>
</reference>
<dbReference type="PANTHER" id="PTHR33227">
    <property type="entry name" value="STIGMA-SPECIFIC STIG1-LIKE PROTEIN 3"/>
    <property type="match status" value="1"/>
</dbReference>
<dbReference type="Pfam" id="PF04885">
    <property type="entry name" value="Stig1"/>
    <property type="match status" value="1"/>
</dbReference>
<dbReference type="InterPro" id="IPR006969">
    <property type="entry name" value="Stig-like"/>
</dbReference>
<dbReference type="PaxDb" id="3218-PP1S148_55V6.1"/>